<feature type="compositionally biased region" description="Low complexity" evidence="5">
    <location>
        <begin position="464"/>
        <end position="483"/>
    </location>
</feature>
<name>A0A9P1DRZ0_9DINO</name>
<keyword evidence="1" id="KW-0677">Repeat</keyword>
<dbReference type="OrthoDB" id="426293at2759"/>
<comment type="caution">
    <text evidence="7">The sequence shown here is derived from an EMBL/GenBank/DDBJ whole genome shotgun (WGS) entry which is preliminary data.</text>
</comment>
<accession>A0A9P1DRZ0</accession>
<dbReference type="InterPro" id="IPR002110">
    <property type="entry name" value="Ankyrin_rpt"/>
</dbReference>
<dbReference type="SUPFAM" id="SSF54928">
    <property type="entry name" value="RNA-binding domain, RBD"/>
    <property type="match status" value="1"/>
</dbReference>
<dbReference type="Pfam" id="PF00023">
    <property type="entry name" value="Ank"/>
    <property type="match status" value="1"/>
</dbReference>
<dbReference type="AlphaFoldDB" id="A0A9P1DRZ0"/>
<feature type="domain" description="RRM" evidence="6">
    <location>
        <begin position="765"/>
        <end position="842"/>
    </location>
</feature>
<dbReference type="SMART" id="SM00248">
    <property type="entry name" value="ANK"/>
    <property type="match status" value="11"/>
</dbReference>
<dbReference type="Gene3D" id="3.30.70.330">
    <property type="match status" value="1"/>
</dbReference>
<dbReference type="PROSITE" id="PS50297">
    <property type="entry name" value="ANK_REP_REGION"/>
    <property type="match status" value="4"/>
</dbReference>
<dbReference type="Pfam" id="PF12796">
    <property type="entry name" value="Ank_2"/>
    <property type="match status" value="2"/>
</dbReference>
<dbReference type="EMBL" id="CAMXCT020006334">
    <property type="protein sequence ID" value="CAL1167776.1"/>
    <property type="molecule type" value="Genomic_DNA"/>
</dbReference>
<feature type="compositionally biased region" description="Low complexity" evidence="5">
    <location>
        <begin position="524"/>
        <end position="540"/>
    </location>
</feature>
<feature type="repeat" description="ANK" evidence="3">
    <location>
        <begin position="14"/>
        <end position="46"/>
    </location>
</feature>
<keyword evidence="9" id="KW-0418">Kinase</keyword>
<feature type="region of interest" description="Disordered" evidence="5">
    <location>
        <begin position="437"/>
        <end position="593"/>
    </location>
</feature>
<feature type="repeat" description="ANK" evidence="3">
    <location>
        <begin position="676"/>
        <end position="709"/>
    </location>
</feature>
<evidence type="ECO:0000256" key="3">
    <source>
        <dbReference type="PROSITE-ProRule" id="PRU00023"/>
    </source>
</evidence>
<feature type="repeat" description="ANK" evidence="3">
    <location>
        <begin position="269"/>
        <end position="301"/>
    </location>
</feature>
<feature type="repeat" description="ANK" evidence="3">
    <location>
        <begin position="47"/>
        <end position="79"/>
    </location>
</feature>
<evidence type="ECO:0000259" key="6">
    <source>
        <dbReference type="PROSITE" id="PS50102"/>
    </source>
</evidence>
<dbReference type="InterPro" id="IPR036770">
    <property type="entry name" value="Ankyrin_rpt-contain_sf"/>
</dbReference>
<dbReference type="Pfam" id="PF00076">
    <property type="entry name" value="RRM_1"/>
    <property type="match status" value="1"/>
</dbReference>
<dbReference type="Pfam" id="PF13637">
    <property type="entry name" value="Ank_4"/>
    <property type="match status" value="1"/>
</dbReference>
<dbReference type="PROSITE" id="PS50088">
    <property type="entry name" value="ANK_REPEAT"/>
    <property type="match status" value="7"/>
</dbReference>
<dbReference type="Gene3D" id="1.25.40.20">
    <property type="entry name" value="Ankyrin repeat-containing domain"/>
    <property type="match status" value="4"/>
</dbReference>
<sequence>MARGASITQRTKEQNFTPLLWAAAGGHFQATKSLLEADADVEDRDFEDRTPLMWAARHGHLNVVKLLLRLCPDLTHRDKQGFAALDQCREHLEMRAAVIMAQEQCIRLADGAQRNDLQVVEHLLERGAMPRYKDAGGWTPLTWAVLHGSAEMAHVLVRYGASPELLGEDSELGSQLSRKGRQVGARLAAVLGANTRLLHAAQASNFTAAEAALDQGACPNAKQGHDGGGGGQAQREGKTTVADRQDEIIAGAEEAALCGEEPIGEGSGRHMTATMWAARHGHADLVRLLGLHKADMNLRDARGWTAALWGALKGDAETISVLHFFKADLQQRSWEGDSTIHLCVRCDHAAALQLLLAAEANVEEKSIDGNAPLHCAALFGSTKAMNVLLHFGGKVSTKDKVGRLPMFIAACGTSPKACEVLAASELEDLPELPVELPEEAPEAPARSKDGKAGNQKQKEKEQKIISSSASTSTLGLGNTSTSLFDRDQNRNRARGRKNTTSSQGRLPANNSDFMAEESEAVTLSASRRSSNTRSNPTSDPTSRRSSFEAAKGRPPQEGGRRPSQKGLRSGSGAPSKDETSTVTFSDGGLFSKEMPTSKDEGWALIGQELLIAAAQKRRAKMAKPVKGPGPQRLLDVNEKGMSPLHFSVAAGQSLGHFKVLSKLVDLKASCNIKDRHGMTPLMEAAAANYAEAVEKMLREESTNVGDKDNRGRTAADFAKSFPSLRLMLERAIVQERTGMQRKSIGFHDVPIAQPAQDLEKDDAIFRVRMEKLPTRMTLEDLERKIHILLKKAVVKPVHMEVVMDPIMGRPRGHCFIDFLDSRSSNKAMELDGSELAGQRIRMFRDVALAMVR</sequence>
<feature type="repeat" description="ANK" evidence="3">
    <location>
        <begin position="639"/>
        <end position="675"/>
    </location>
</feature>
<dbReference type="PANTHER" id="PTHR24161:SF85">
    <property type="entry name" value="PALMITOYLTRANSFERASE HIP14"/>
    <property type="match status" value="1"/>
</dbReference>
<feature type="compositionally biased region" description="Polar residues" evidence="5">
    <location>
        <begin position="498"/>
        <end position="512"/>
    </location>
</feature>
<dbReference type="Pfam" id="PF13857">
    <property type="entry name" value="Ank_5"/>
    <property type="match status" value="1"/>
</dbReference>
<dbReference type="SUPFAM" id="SSF48403">
    <property type="entry name" value="Ankyrin repeat"/>
    <property type="match status" value="3"/>
</dbReference>
<evidence type="ECO:0000313" key="9">
    <source>
        <dbReference type="EMBL" id="CAL4801713.1"/>
    </source>
</evidence>
<dbReference type="PANTHER" id="PTHR24161">
    <property type="entry name" value="ANK_REP_REGION DOMAIN-CONTAINING PROTEIN-RELATED"/>
    <property type="match status" value="1"/>
</dbReference>
<reference evidence="7" key="1">
    <citation type="submission" date="2022-10" db="EMBL/GenBank/DDBJ databases">
        <authorList>
            <person name="Chen Y."/>
            <person name="Dougan E. K."/>
            <person name="Chan C."/>
            <person name="Rhodes N."/>
            <person name="Thang M."/>
        </authorList>
    </citation>
    <scope>NUCLEOTIDE SEQUENCE</scope>
</reference>
<keyword evidence="2 3" id="KW-0040">ANK repeat</keyword>
<keyword evidence="4" id="KW-0694">RNA-binding</keyword>
<dbReference type="InterPro" id="IPR000504">
    <property type="entry name" value="RRM_dom"/>
</dbReference>
<feature type="region of interest" description="Disordered" evidence="5">
    <location>
        <begin position="219"/>
        <end position="239"/>
    </location>
</feature>
<dbReference type="GO" id="GO:0016301">
    <property type="term" value="F:kinase activity"/>
    <property type="evidence" value="ECO:0007669"/>
    <property type="project" value="UniProtKB-KW"/>
</dbReference>
<evidence type="ECO:0000256" key="5">
    <source>
        <dbReference type="SAM" id="MobiDB-lite"/>
    </source>
</evidence>
<dbReference type="SMART" id="SM00360">
    <property type="entry name" value="RRM"/>
    <property type="match status" value="1"/>
</dbReference>
<keyword evidence="10" id="KW-1185">Reference proteome</keyword>
<dbReference type="EMBL" id="CAMXCT030006334">
    <property type="protein sequence ID" value="CAL4801713.1"/>
    <property type="molecule type" value="Genomic_DNA"/>
</dbReference>
<organism evidence="7">
    <name type="scientific">Cladocopium goreaui</name>
    <dbReference type="NCBI Taxonomy" id="2562237"/>
    <lineage>
        <taxon>Eukaryota</taxon>
        <taxon>Sar</taxon>
        <taxon>Alveolata</taxon>
        <taxon>Dinophyceae</taxon>
        <taxon>Suessiales</taxon>
        <taxon>Symbiodiniaceae</taxon>
        <taxon>Cladocopium</taxon>
    </lineage>
</organism>
<reference evidence="8" key="2">
    <citation type="submission" date="2024-04" db="EMBL/GenBank/DDBJ databases">
        <authorList>
            <person name="Chen Y."/>
            <person name="Shah S."/>
            <person name="Dougan E. K."/>
            <person name="Thang M."/>
            <person name="Chan C."/>
        </authorList>
    </citation>
    <scope>NUCLEOTIDE SEQUENCE [LARGE SCALE GENOMIC DNA]</scope>
</reference>
<evidence type="ECO:0000256" key="2">
    <source>
        <dbReference type="ARBA" id="ARBA00023043"/>
    </source>
</evidence>
<dbReference type="InterPro" id="IPR012677">
    <property type="entry name" value="Nucleotide-bd_a/b_plait_sf"/>
</dbReference>
<feature type="compositionally biased region" description="Basic and acidic residues" evidence="5">
    <location>
        <begin position="445"/>
        <end position="463"/>
    </location>
</feature>
<evidence type="ECO:0000313" key="7">
    <source>
        <dbReference type="EMBL" id="CAI4014401.1"/>
    </source>
</evidence>
<dbReference type="GO" id="GO:0003723">
    <property type="term" value="F:RNA binding"/>
    <property type="evidence" value="ECO:0007669"/>
    <property type="project" value="UniProtKB-UniRule"/>
</dbReference>
<evidence type="ECO:0000313" key="8">
    <source>
        <dbReference type="EMBL" id="CAL1167776.1"/>
    </source>
</evidence>
<dbReference type="InterPro" id="IPR035979">
    <property type="entry name" value="RBD_domain_sf"/>
</dbReference>
<feature type="repeat" description="ANK" evidence="3">
    <location>
        <begin position="368"/>
        <end position="400"/>
    </location>
</feature>
<dbReference type="Proteomes" id="UP001152797">
    <property type="component" value="Unassembled WGS sequence"/>
</dbReference>
<proteinExistence type="predicted"/>
<evidence type="ECO:0000256" key="4">
    <source>
        <dbReference type="PROSITE-ProRule" id="PRU00176"/>
    </source>
</evidence>
<evidence type="ECO:0000256" key="1">
    <source>
        <dbReference type="ARBA" id="ARBA00022737"/>
    </source>
</evidence>
<feature type="repeat" description="ANK" evidence="3">
    <location>
        <begin position="136"/>
        <end position="168"/>
    </location>
</feature>
<evidence type="ECO:0000313" key="10">
    <source>
        <dbReference type="Proteomes" id="UP001152797"/>
    </source>
</evidence>
<keyword evidence="9" id="KW-0808">Transferase</keyword>
<gene>
    <name evidence="7" type="ORF">C1SCF055_LOCUS39308</name>
</gene>
<dbReference type="PROSITE" id="PS50102">
    <property type="entry name" value="RRM"/>
    <property type="match status" value="1"/>
</dbReference>
<dbReference type="CDD" id="cd00590">
    <property type="entry name" value="RRM_SF"/>
    <property type="match status" value="1"/>
</dbReference>
<dbReference type="EMBL" id="CAMXCT010006334">
    <property type="protein sequence ID" value="CAI4014401.1"/>
    <property type="molecule type" value="Genomic_DNA"/>
</dbReference>
<protein>
    <submittedName>
        <fullName evidence="9">Kinase D-interacting substrate of 220 kDa B (Ankyrin repeat-rich membrane-spanning protein B)</fullName>
    </submittedName>
</protein>